<sequence length="145" mass="16027">MTETDETHDLAETLRATIADLDAHIERRALQLAGPRILAAEERAAVAERRAEQAERNSQTVRPGPARPMPKPVDLGDRMWLCGDENGGVELHCRDCERGGRPLAYHHDHGGRYPDPTMPIVRTIPALIQAAQQHNHLHETGGAAR</sequence>
<gene>
    <name evidence="2" type="ORF">AAH991_38050</name>
</gene>
<feature type="region of interest" description="Disordered" evidence="1">
    <location>
        <begin position="48"/>
        <end position="73"/>
    </location>
</feature>
<proteinExistence type="predicted"/>
<evidence type="ECO:0000313" key="3">
    <source>
        <dbReference type="Proteomes" id="UP001447516"/>
    </source>
</evidence>
<comment type="caution">
    <text evidence="2">The sequence shown here is derived from an EMBL/GenBank/DDBJ whole genome shotgun (WGS) entry which is preliminary data.</text>
</comment>
<organism evidence="2 3">
    <name type="scientific">Microbispora maris</name>
    <dbReference type="NCBI Taxonomy" id="3144104"/>
    <lineage>
        <taxon>Bacteria</taxon>
        <taxon>Bacillati</taxon>
        <taxon>Actinomycetota</taxon>
        <taxon>Actinomycetes</taxon>
        <taxon>Streptosporangiales</taxon>
        <taxon>Streptosporangiaceae</taxon>
        <taxon>Microbispora</taxon>
    </lineage>
</organism>
<protein>
    <recommendedName>
        <fullName evidence="4">HNH endonuclease</fullName>
    </recommendedName>
</protein>
<dbReference type="Proteomes" id="UP001447516">
    <property type="component" value="Unassembled WGS sequence"/>
</dbReference>
<name>A0ABV0B0E9_9ACTN</name>
<reference evidence="2 3" key="1">
    <citation type="submission" date="2024-05" db="EMBL/GenBank/DDBJ databases">
        <title>Microbispora sp.ZYX-F-249.</title>
        <authorList>
            <person name="Xie H."/>
        </authorList>
    </citation>
    <scope>NUCLEOTIDE SEQUENCE [LARGE SCALE GENOMIC DNA]</scope>
    <source>
        <strain evidence="2 3">ZYX-F-249</strain>
    </source>
</reference>
<dbReference type="RefSeq" id="WP_346230807.1">
    <property type="nucleotide sequence ID" value="NZ_JBDJAW010000067.1"/>
</dbReference>
<dbReference type="EMBL" id="JBDJAW010000067">
    <property type="protein sequence ID" value="MEN3540969.1"/>
    <property type="molecule type" value="Genomic_DNA"/>
</dbReference>
<evidence type="ECO:0008006" key="4">
    <source>
        <dbReference type="Google" id="ProtNLM"/>
    </source>
</evidence>
<keyword evidence="3" id="KW-1185">Reference proteome</keyword>
<evidence type="ECO:0000256" key="1">
    <source>
        <dbReference type="SAM" id="MobiDB-lite"/>
    </source>
</evidence>
<evidence type="ECO:0000313" key="2">
    <source>
        <dbReference type="EMBL" id="MEN3540969.1"/>
    </source>
</evidence>
<accession>A0ABV0B0E9</accession>